<feature type="transmembrane region" description="Helical" evidence="1">
    <location>
        <begin position="28"/>
        <end position="49"/>
    </location>
</feature>
<organism evidence="2 3">
    <name type="scientific">Paraburkholderia agricolaris</name>
    <dbReference type="NCBI Taxonomy" id="2152888"/>
    <lineage>
        <taxon>Bacteria</taxon>
        <taxon>Pseudomonadati</taxon>
        <taxon>Pseudomonadota</taxon>
        <taxon>Betaproteobacteria</taxon>
        <taxon>Burkholderiales</taxon>
        <taxon>Burkholderiaceae</taxon>
        <taxon>Paraburkholderia</taxon>
    </lineage>
</organism>
<accession>A0ABW8ZTD3</accession>
<keyword evidence="3" id="KW-1185">Reference proteome</keyword>
<evidence type="ECO:0000313" key="2">
    <source>
        <dbReference type="EMBL" id="MFL9886172.1"/>
    </source>
</evidence>
<dbReference type="EMBL" id="JAQQFN010000020">
    <property type="protein sequence ID" value="MFL9886172.1"/>
    <property type="molecule type" value="Genomic_DNA"/>
</dbReference>
<reference evidence="2 3" key="1">
    <citation type="journal article" date="2024" name="Chem. Sci.">
        <title>Discovery of megapolipeptins by genome mining of a Burkholderiales bacteria collection.</title>
        <authorList>
            <person name="Paulo B.S."/>
            <person name="Recchia M.J.J."/>
            <person name="Lee S."/>
            <person name="Fergusson C.H."/>
            <person name="Romanowski S.B."/>
            <person name="Hernandez A."/>
            <person name="Krull N."/>
            <person name="Liu D.Y."/>
            <person name="Cavanagh H."/>
            <person name="Bos A."/>
            <person name="Gray C.A."/>
            <person name="Murphy B.T."/>
            <person name="Linington R.G."/>
            <person name="Eustaquio A.S."/>
        </authorList>
    </citation>
    <scope>NUCLEOTIDE SEQUENCE [LARGE SCALE GENOMIC DNA]</scope>
    <source>
        <strain evidence="2 3">RL16-012-BIC-B</strain>
    </source>
</reference>
<keyword evidence="1" id="KW-0472">Membrane</keyword>
<dbReference type="RefSeq" id="WP_167444574.1">
    <property type="nucleotide sequence ID" value="NZ_JAQQFH010000013.1"/>
</dbReference>
<gene>
    <name evidence="2" type="ORF">PQR66_24240</name>
</gene>
<protein>
    <submittedName>
        <fullName evidence="2">Uncharacterized protein</fullName>
    </submittedName>
</protein>
<dbReference type="Proteomes" id="UP001629249">
    <property type="component" value="Unassembled WGS sequence"/>
</dbReference>
<sequence>MRWFQRFGERLFRFVESRENVDRLINRLGSAVMALGTVAAVVLAIAIVLPMTGHWH</sequence>
<comment type="caution">
    <text evidence="2">The sequence shown here is derived from an EMBL/GenBank/DDBJ whole genome shotgun (WGS) entry which is preliminary data.</text>
</comment>
<evidence type="ECO:0000256" key="1">
    <source>
        <dbReference type="SAM" id="Phobius"/>
    </source>
</evidence>
<keyword evidence="1" id="KW-1133">Transmembrane helix</keyword>
<keyword evidence="1" id="KW-0812">Transmembrane</keyword>
<evidence type="ECO:0000313" key="3">
    <source>
        <dbReference type="Proteomes" id="UP001629249"/>
    </source>
</evidence>
<name>A0ABW8ZTD3_9BURK</name>
<proteinExistence type="predicted"/>